<feature type="transmembrane region" description="Helical" evidence="1">
    <location>
        <begin position="290"/>
        <end position="308"/>
    </location>
</feature>
<feature type="transmembrane region" description="Helical" evidence="1">
    <location>
        <begin position="177"/>
        <end position="199"/>
    </location>
</feature>
<dbReference type="EMBL" id="WTYN01000001">
    <property type="protein sequence ID" value="MXO63380.1"/>
    <property type="molecule type" value="Genomic_DNA"/>
</dbReference>
<keyword evidence="1" id="KW-0472">Membrane</keyword>
<proteinExistence type="predicted"/>
<feature type="transmembrane region" description="Helical" evidence="1">
    <location>
        <begin position="39"/>
        <end position="59"/>
    </location>
</feature>
<accession>A0A844YFT6</accession>
<dbReference type="Pfam" id="PF14378">
    <property type="entry name" value="PAP2_3"/>
    <property type="match status" value="1"/>
</dbReference>
<reference evidence="3 4" key="1">
    <citation type="submission" date="2019-12" db="EMBL/GenBank/DDBJ databases">
        <title>Genomic-based taxomic classification of the family Erythrobacteraceae.</title>
        <authorList>
            <person name="Xu L."/>
        </authorList>
    </citation>
    <scope>NUCLEOTIDE SEQUENCE [LARGE SCALE GENOMIC DNA]</scope>
    <source>
        <strain evidence="3 4">MCCC 1A09965</strain>
    </source>
</reference>
<dbReference type="Proteomes" id="UP000445582">
    <property type="component" value="Unassembled WGS sequence"/>
</dbReference>
<organism evidence="3 4">
    <name type="scientific">Qipengyuania oceanensis</name>
    <dbReference type="NCBI Taxonomy" id="1463597"/>
    <lineage>
        <taxon>Bacteria</taxon>
        <taxon>Pseudomonadati</taxon>
        <taxon>Pseudomonadota</taxon>
        <taxon>Alphaproteobacteria</taxon>
        <taxon>Sphingomonadales</taxon>
        <taxon>Erythrobacteraceae</taxon>
        <taxon>Qipengyuania</taxon>
    </lineage>
</organism>
<feature type="transmembrane region" description="Helical" evidence="1">
    <location>
        <begin position="233"/>
        <end position="257"/>
    </location>
</feature>
<keyword evidence="4" id="KW-1185">Reference proteome</keyword>
<dbReference type="OrthoDB" id="9816314at2"/>
<feature type="transmembrane region" description="Helical" evidence="1">
    <location>
        <begin position="143"/>
        <end position="165"/>
    </location>
</feature>
<comment type="caution">
    <text evidence="3">The sequence shown here is derived from an EMBL/GenBank/DDBJ whole genome shotgun (WGS) entry which is preliminary data.</text>
</comment>
<gene>
    <name evidence="3" type="ORF">GRI48_10185</name>
</gene>
<name>A0A844YFT6_9SPHN</name>
<evidence type="ECO:0000313" key="3">
    <source>
        <dbReference type="EMBL" id="MXO63380.1"/>
    </source>
</evidence>
<keyword evidence="1" id="KW-1133">Transmembrane helix</keyword>
<evidence type="ECO:0000256" key="1">
    <source>
        <dbReference type="SAM" id="Phobius"/>
    </source>
</evidence>
<dbReference type="InterPro" id="IPR026841">
    <property type="entry name" value="Aur1/Ipt1"/>
</dbReference>
<feature type="transmembrane region" description="Helical" evidence="1">
    <location>
        <begin position="264"/>
        <end position="284"/>
    </location>
</feature>
<dbReference type="RefSeq" id="WP_160674940.1">
    <property type="nucleotide sequence ID" value="NZ_WTYN01000001.1"/>
</dbReference>
<sequence>MSDREWIVPAIMLTCGLALVAILFTPSIAGLATNLVIMPAWMLAATVVGAVYGFVRMALAGVRSPTAEMIRFVREERSRLLPIVLIVGLAGANMTAFLWVKPLLNYLVPFTADPMLARADALLFFGHDPWRVLGWLDVAGAEFVYHKLWTIMMILTLIVVAQAPASPEKSAVMTSYFVLWSLAGPLIHIALPAAGPLFYERMGFGERFAGVTPGAETRVMADYLWAVYSSGEFGAGSGISAMPSLHVTTAAWIAIAIHVFAKGWFWPVASFSVLLFLLSMGLGWHYAWDGIVGAGAALVSYRVLLDIYRRRSAGVRAPAIA</sequence>
<feature type="transmembrane region" description="Helical" evidence="1">
    <location>
        <begin position="80"/>
        <end position="100"/>
    </location>
</feature>
<dbReference type="AlphaFoldDB" id="A0A844YFT6"/>
<dbReference type="GO" id="GO:0016020">
    <property type="term" value="C:membrane"/>
    <property type="evidence" value="ECO:0007669"/>
    <property type="project" value="UniProtKB-SubCell"/>
</dbReference>
<feature type="domain" description="Inositolphosphotransferase Aur1/Ipt1" evidence="2">
    <location>
        <begin position="116"/>
        <end position="301"/>
    </location>
</feature>
<keyword evidence="1" id="KW-0812">Transmembrane</keyword>
<evidence type="ECO:0000313" key="4">
    <source>
        <dbReference type="Proteomes" id="UP000445582"/>
    </source>
</evidence>
<protein>
    <recommendedName>
        <fullName evidence="2">Inositolphosphotransferase Aur1/Ipt1 domain-containing protein</fullName>
    </recommendedName>
</protein>
<evidence type="ECO:0000259" key="2">
    <source>
        <dbReference type="Pfam" id="PF14378"/>
    </source>
</evidence>